<keyword evidence="2" id="KW-1185">Reference proteome</keyword>
<dbReference type="Proteomes" id="UP000199501">
    <property type="component" value="Unassembled WGS sequence"/>
</dbReference>
<evidence type="ECO:0000313" key="2">
    <source>
        <dbReference type="Proteomes" id="UP000199501"/>
    </source>
</evidence>
<gene>
    <name evidence="1" type="ORF">SAMN05216174_115142</name>
</gene>
<accession>A0A1G6WRQ7</accession>
<reference evidence="2" key="1">
    <citation type="submission" date="2016-10" db="EMBL/GenBank/DDBJ databases">
        <authorList>
            <person name="Varghese N."/>
            <person name="Submissions S."/>
        </authorList>
    </citation>
    <scope>NUCLEOTIDE SEQUENCE [LARGE SCALE GENOMIC DNA]</scope>
    <source>
        <strain evidence="2">IBRC-M 10403</strain>
    </source>
</reference>
<name>A0A1G6WRQ7_9PSEU</name>
<dbReference type="EMBL" id="FMZZ01000015">
    <property type="protein sequence ID" value="SDD68562.1"/>
    <property type="molecule type" value="Genomic_DNA"/>
</dbReference>
<sequence length="69" mass="7784">MSVIFLCPIVDWPMSHGKFVTHKLTITGKYRDKHTNPSSGVIDTDPRVLTNWCASGKRKQLYFVVAGHP</sequence>
<evidence type="ECO:0000313" key="1">
    <source>
        <dbReference type="EMBL" id="SDD68562.1"/>
    </source>
</evidence>
<protein>
    <submittedName>
        <fullName evidence="1">Uncharacterized protein</fullName>
    </submittedName>
</protein>
<dbReference type="AlphaFoldDB" id="A0A1G6WRQ7"/>
<proteinExistence type="predicted"/>
<organism evidence="1 2">
    <name type="scientific">Actinokineospora iranica</name>
    <dbReference type="NCBI Taxonomy" id="1271860"/>
    <lineage>
        <taxon>Bacteria</taxon>
        <taxon>Bacillati</taxon>
        <taxon>Actinomycetota</taxon>
        <taxon>Actinomycetes</taxon>
        <taxon>Pseudonocardiales</taxon>
        <taxon>Pseudonocardiaceae</taxon>
        <taxon>Actinokineospora</taxon>
    </lineage>
</organism>